<keyword evidence="3 8" id="KW-1134">Transmembrane beta strand</keyword>
<dbReference type="Pfam" id="PF00593">
    <property type="entry name" value="TonB_dep_Rec_b-barrel"/>
    <property type="match status" value="1"/>
</dbReference>
<protein>
    <submittedName>
        <fullName evidence="13">TonB-dependent receptor</fullName>
    </submittedName>
</protein>
<dbReference type="InterPro" id="IPR012910">
    <property type="entry name" value="Plug_dom"/>
</dbReference>
<comment type="subcellular location">
    <subcellularLocation>
        <location evidence="1 8">Cell outer membrane</location>
        <topology evidence="1 8">Multi-pass membrane protein</topology>
    </subcellularLocation>
</comment>
<evidence type="ECO:0000256" key="10">
    <source>
        <dbReference type="SAM" id="SignalP"/>
    </source>
</evidence>
<evidence type="ECO:0000256" key="8">
    <source>
        <dbReference type="PROSITE-ProRule" id="PRU01360"/>
    </source>
</evidence>
<sequence>MMSKTFRTKPFIAFATLTLTVCMPAYAQEADKSKAMTDSVHRIREVVVRSNQMLGSKFEARNRTGSAYYLSPTELAKFGYTDINRMLKSVPGVNVYEEDGFGLRPNISLRGTKAERSERISLMEDGVLAAPAPYAAPAAYYFPNAARMYAIEVLKGSSQVQYGPFTTGGAINMVSTPIPQRLWGKAQVSYGSYNTLKSYAGFGNRHKHVGYMVEYLRYQSKGFRRDEPDNRTGFKRNDLIAKVSAQTDNEEGVNHLFELKFGFANETSDETYVGLSQADFALRPYFRYAGAQRDQLTTRHTQWVGTYIIEKANKWKVTTNLYYNRFFRNWYKLNDVRAGYTKPEKRSIADVLTDPDTNKDYFDILTGAKDYLGEALMIRANHRTYRSRGIQSKAEYRTMLFGGYFTAEAGLRYHADSEDRFQQDDAYSMQQGTMNLFLAGMPGSQANRITTAHAWAGYALTKWAKDALTLTLGVRYEDVDLLKRDYTAADPRRTGMVRIETPNHARAFLPGLGVSYRLLPVLSAFGGVHKGFAPPSATLYQKAESSVNLEAGLRLTTNNLKAEAIGFYNNYDNMLGSDLAAQGGQGTLDQFNVGKAVVKGLELMLHYQPLPRHWGVQLPLQLSYTYTDTEMRNTFSSESWGDVVYGDEIPYIYKHAFNAQLGFEHKRFEANIGVRINSDMRTQPGQGRIAEREKIPAHAIVDASLKGHINRHFTLTLNAINLTNKVYLVSRHPSGLRAGHPLGIYGGVLWRL</sequence>
<keyword evidence="14" id="KW-1185">Reference proteome</keyword>
<organism evidence="13 14">
    <name type="scientific">Hoylesella loescheii DSM 19665 = JCM 12249 = ATCC 15930</name>
    <dbReference type="NCBI Taxonomy" id="1122985"/>
    <lineage>
        <taxon>Bacteria</taxon>
        <taxon>Pseudomonadati</taxon>
        <taxon>Bacteroidota</taxon>
        <taxon>Bacteroidia</taxon>
        <taxon>Bacteroidales</taxon>
        <taxon>Prevotellaceae</taxon>
        <taxon>Hoylesella</taxon>
    </lineage>
</organism>
<comment type="caution">
    <text evidence="13">The sequence shown here is derived from an EMBL/GenBank/DDBJ whole genome shotgun (WGS) entry which is preliminary data.</text>
</comment>
<keyword evidence="7 8" id="KW-0998">Cell outer membrane</keyword>
<dbReference type="PROSITE" id="PS52016">
    <property type="entry name" value="TONB_DEPENDENT_REC_3"/>
    <property type="match status" value="1"/>
</dbReference>
<evidence type="ECO:0000256" key="1">
    <source>
        <dbReference type="ARBA" id="ARBA00004571"/>
    </source>
</evidence>
<keyword evidence="10" id="KW-0732">Signal</keyword>
<dbReference type="Gene3D" id="2.170.130.10">
    <property type="entry name" value="TonB-dependent receptor, plug domain"/>
    <property type="match status" value="1"/>
</dbReference>
<evidence type="ECO:0000256" key="5">
    <source>
        <dbReference type="ARBA" id="ARBA00023077"/>
    </source>
</evidence>
<dbReference type="InterPro" id="IPR037066">
    <property type="entry name" value="Plug_dom_sf"/>
</dbReference>
<dbReference type="EMBL" id="JNGW01000045">
    <property type="protein sequence ID" value="KDR52775.1"/>
    <property type="molecule type" value="Genomic_DNA"/>
</dbReference>
<dbReference type="HOGENOM" id="CLU_008287_17_0_10"/>
<keyword evidence="5 9" id="KW-0798">TonB box</keyword>
<evidence type="ECO:0000256" key="2">
    <source>
        <dbReference type="ARBA" id="ARBA00022448"/>
    </source>
</evidence>
<keyword evidence="13" id="KW-0675">Receptor</keyword>
<evidence type="ECO:0000256" key="3">
    <source>
        <dbReference type="ARBA" id="ARBA00022452"/>
    </source>
</evidence>
<evidence type="ECO:0000313" key="13">
    <source>
        <dbReference type="EMBL" id="KDR52775.1"/>
    </source>
</evidence>
<evidence type="ECO:0000256" key="9">
    <source>
        <dbReference type="RuleBase" id="RU003357"/>
    </source>
</evidence>
<evidence type="ECO:0000259" key="12">
    <source>
        <dbReference type="Pfam" id="PF07715"/>
    </source>
</evidence>
<reference evidence="13 14" key="1">
    <citation type="submission" date="2013-08" db="EMBL/GenBank/DDBJ databases">
        <authorList>
            <person name="Weinstock G."/>
            <person name="Sodergren E."/>
            <person name="Wylie T."/>
            <person name="Fulton L."/>
            <person name="Fulton R."/>
            <person name="Fronick C."/>
            <person name="O'Laughlin M."/>
            <person name="Godfrey J."/>
            <person name="Miner T."/>
            <person name="Herter B."/>
            <person name="Appelbaum E."/>
            <person name="Cordes M."/>
            <person name="Lek S."/>
            <person name="Wollam A."/>
            <person name="Pepin K.H."/>
            <person name="Palsikar V.B."/>
            <person name="Mitreva M."/>
            <person name="Wilson R.K."/>
        </authorList>
    </citation>
    <scope>NUCLEOTIDE SEQUENCE [LARGE SCALE GENOMIC DNA]</scope>
    <source>
        <strain evidence="13 14">ATCC 15930</strain>
    </source>
</reference>
<dbReference type="Gene3D" id="2.40.170.20">
    <property type="entry name" value="TonB-dependent receptor, beta-barrel domain"/>
    <property type="match status" value="1"/>
</dbReference>
<evidence type="ECO:0000259" key="11">
    <source>
        <dbReference type="Pfam" id="PF00593"/>
    </source>
</evidence>
<dbReference type="AlphaFoldDB" id="A0A069QIY3"/>
<evidence type="ECO:0000256" key="7">
    <source>
        <dbReference type="ARBA" id="ARBA00023237"/>
    </source>
</evidence>
<dbReference type="PATRIC" id="fig|1122985.7.peg.1210"/>
<dbReference type="PANTHER" id="PTHR30442">
    <property type="entry name" value="IRON III DICITRATE TRANSPORT PROTEIN FECA"/>
    <property type="match status" value="1"/>
</dbReference>
<dbReference type="Proteomes" id="UP000027442">
    <property type="component" value="Unassembled WGS sequence"/>
</dbReference>
<feature type="signal peptide" evidence="10">
    <location>
        <begin position="1"/>
        <end position="27"/>
    </location>
</feature>
<keyword evidence="6 8" id="KW-0472">Membrane</keyword>
<evidence type="ECO:0000313" key="14">
    <source>
        <dbReference type="Proteomes" id="UP000027442"/>
    </source>
</evidence>
<comment type="similarity">
    <text evidence="8 9">Belongs to the TonB-dependent receptor family.</text>
</comment>
<feature type="domain" description="TonB-dependent receptor-like beta-barrel" evidence="11">
    <location>
        <begin position="284"/>
        <end position="722"/>
    </location>
</feature>
<dbReference type="GO" id="GO:0033214">
    <property type="term" value="P:siderophore-iron import into cell"/>
    <property type="evidence" value="ECO:0007669"/>
    <property type="project" value="TreeGrafter"/>
</dbReference>
<dbReference type="PANTHER" id="PTHR30442:SF0">
    <property type="entry name" value="FE(3+) DICITRATE TRANSPORT PROTEIN FECA"/>
    <property type="match status" value="1"/>
</dbReference>
<dbReference type="Pfam" id="PF07715">
    <property type="entry name" value="Plug"/>
    <property type="match status" value="1"/>
</dbReference>
<dbReference type="InterPro" id="IPR000531">
    <property type="entry name" value="Beta-barrel_TonB"/>
</dbReference>
<proteinExistence type="inferred from homology"/>
<keyword evidence="2 8" id="KW-0813">Transport</keyword>
<keyword evidence="4 8" id="KW-0812">Transmembrane</keyword>
<evidence type="ECO:0000256" key="4">
    <source>
        <dbReference type="ARBA" id="ARBA00022692"/>
    </source>
</evidence>
<evidence type="ECO:0000256" key="6">
    <source>
        <dbReference type="ARBA" id="ARBA00023136"/>
    </source>
</evidence>
<dbReference type="SUPFAM" id="SSF56935">
    <property type="entry name" value="Porins"/>
    <property type="match status" value="1"/>
</dbReference>
<dbReference type="eggNOG" id="COG4772">
    <property type="taxonomic scope" value="Bacteria"/>
</dbReference>
<dbReference type="InterPro" id="IPR036942">
    <property type="entry name" value="Beta-barrel_TonB_sf"/>
</dbReference>
<name>A0A069QIY3_HOYLO</name>
<gene>
    <name evidence="13" type="ORF">HMPREF1991_01168</name>
</gene>
<feature type="domain" description="TonB-dependent receptor plug" evidence="12">
    <location>
        <begin position="61"/>
        <end position="170"/>
    </location>
</feature>
<accession>A0A069QIY3</accession>
<dbReference type="GO" id="GO:0009279">
    <property type="term" value="C:cell outer membrane"/>
    <property type="evidence" value="ECO:0007669"/>
    <property type="project" value="UniProtKB-SubCell"/>
</dbReference>
<dbReference type="InterPro" id="IPR039426">
    <property type="entry name" value="TonB-dep_rcpt-like"/>
</dbReference>
<feature type="chain" id="PRO_5001668588" evidence="10">
    <location>
        <begin position="28"/>
        <end position="752"/>
    </location>
</feature>